<name>A0A379LIZ3_9GAMM</name>
<reference evidence="5 6" key="1">
    <citation type="submission" date="2018-06" db="EMBL/GenBank/DDBJ databases">
        <authorList>
            <consortium name="Pathogen Informatics"/>
            <person name="Doyle S."/>
        </authorList>
    </citation>
    <scope>NUCLEOTIDE SEQUENCE [LARGE SCALE GENOMIC DNA]</scope>
    <source>
        <strain evidence="5 6">NCTC10526</strain>
    </source>
</reference>
<evidence type="ECO:0000256" key="4">
    <source>
        <dbReference type="RuleBase" id="RU361117"/>
    </source>
</evidence>
<gene>
    <name evidence="5" type="primary">otsB</name>
    <name evidence="5" type="ORF">NCTC10526_00380</name>
</gene>
<evidence type="ECO:0000256" key="3">
    <source>
        <dbReference type="ARBA" id="ARBA00022801"/>
    </source>
</evidence>
<dbReference type="InterPro" id="IPR044651">
    <property type="entry name" value="OTSB-like"/>
</dbReference>
<dbReference type="GO" id="GO:0004805">
    <property type="term" value="F:trehalose-phosphatase activity"/>
    <property type="evidence" value="ECO:0007669"/>
    <property type="project" value="UniProtKB-EC"/>
</dbReference>
<dbReference type="InterPro" id="IPR003337">
    <property type="entry name" value="Trehalose_PPase"/>
</dbReference>
<keyword evidence="4" id="KW-0479">Metal-binding</keyword>
<dbReference type="Pfam" id="PF02358">
    <property type="entry name" value="Trehalose_PPase"/>
    <property type="match status" value="1"/>
</dbReference>
<keyword evidence="6" id="KW-1185">Reference proteome</keyword>
<dbReference type="InterPro" id="IPR006379">
    <property type="entry name" value="HAD-SF_hydro_IIB"/>
</dbReference>
<evidence type="ECO:0000256" key="2">
    <source>
        <dbReference type="ARBA" id="ARBA00008770"/>
    </source>
</evidence>
<comment type="similarity">
    <text evidence="2 4">Belongs to the trehalose phosphatase family.</text>
</comment>
<dbReference type="Proteomes" id="UP000254123">
    <property type="component" value="Unassembled WGS sequence"/>
</dbReference>
<evidence type="ECO:0000313" key="5">
    <source>
        <dbReference type="EMBL" id="SUD90065.1"/>
    </source>
</evidence>
<dbReference type="NCBIfam" id="TIGR01484">
    <property type="entry name" value="HAD-SF-IIB"/>
    <property type="match status" value="1"/>
</dbReference>
<comment type="function">
    <text evidence="4">Removes the phosphate from trehalose 6-phosphate to produce free trehalose.</text>
</comment>
<dbReference type="STRING" id="1123034.GCA_000685805_01547"/>
<comment type="pathway">
    <text evidence="1 4">Glycan biosynthesis; trehalose biosynthesis.</text>
</comment>
<keyword evidence="3 4" id="KW-0378">Hydrolase</keyword>
<proteinExistence type="inferred from homology"/>
<keyword evidence="4" id="KW-0460">Magnesium</keyword>
<evidence type="ECO:0000256" key="1">
    <source>
        <dbReference type="ARBA" id="ARBA00005199"/>
    </source>
</evidence>
<dbReference type="RefSeq" id="WP_051584453.1">
    <property type="nucleotide sequence ID" value="NZ_CAJHAQ010000001.1"/>
</dbReference>
<sequence>MNSANTSDLITPATYIHPDKLANFLYDKKPYCLFLDIDGTLAEFTVDPKDSFIPKSTLDLIQALQDYGVKVGVVTGRSLNEAKQMLSPLEVPIAATHGLQLSWLNGNMVDINLAQLSQIKETVTHYCLPHPDLYIENKPYSCALHYRKNPTLADISYDLISKAIENFDSWSLKQGKYVWEAIPKSVNKGSAILDLLQHISHSEPLCPIFIGDDITDEAGFAEVQNVSIALDSDCKSAKLLTGMGIKVGNEATCANYYVQDIDEVRDILHSFLKIAMSDSV</sequence>
<comment type="cofactor">
    <cofactor evidence="4">
        <name>Mg(2+)</name>
        <dbReference type="ChEBI" id="CHEBI:18420"/>
    </cofactor>
</comment>
<dbReference type="SUPFAM" id="SSF56784">
    <property type="entry name" value="HAD-like"/>
    <property type="match status" value="1"/>
</dbReference>
<organism evidence="5 6">
    <name type="scientific">Psychrobacter phenylpyruvicus</name>
    <dbReference type="NCBI Taxonomy" id="29432"/>
    <lineage>
        <taxon>Bacteria</taxon>
        <taxon>Pseudomonadati</taxon>
        <taxon>Pseudomonadota</taxon>
        <taxon>Gammaproteobacteria</taxon>
        <taxon>Moraxellales</taxon>
        <taxon>Moraxellaceae</taxon>
        <taxon>Psychrobacter</taxon>
    </lineage>
</organism>
<protein>
    <recommendedName>
        <fullName evidence="4">Trehalose 6-phosphate phosphatase</fullName>
        <ecNumber evidence="4">3.1.3.12</ecNumber>
    </recommendedName>
</protein>
<dbReference type="Gene3D" id="3.30.70.1020">
    <property type="entry name" value="Trehalose-6-phosphate phosphatase related protein, domain 2"/>
    <property type="match status" value="1"/>
</dbReference>
<dbReference type="InterPro" id="IPR023214">
    <property type="entry name" value="HAD_sf"/>
</dbReference>
<dbReference type="NCBIfam" id="TIGR00685">
    <property type="entry name" value="T6PP"/>
    <property type="match status" value="1"/>
</dbReference>
<dbReference type="AlphaFoldDB" id="A0A379LIZ3"/>
<dbReference type="InterPro" id="IPR036412">
    <property type="entry name" value="HAD-like_sf"/>
</dbReference>
<dbReference type="Gene3D" id="3.40.50.1000">
    <property type="entry name" value="HAD superfamily/HAD-like"/>
    <property type="match status" value="1"/>
</dbReference>
<dbReference type="EMBL" id="UGVC01000001">
    <property type="protein sequence ID" value="SUD90065.1"/>
    <property type="molecule type" value="Genomic_DNA"/>
</dbReference>
<dbReference type="PANTHER" id="PTHR43768">
    <property type="entry name" value="TREHALOSE 6-PHOSPHATE PHOSPHATASE"/>
    <property type="match status" value="1"/>
</dbReference>
<comment type="catalytic activity">
    <reaction evidence="4">
        <text>alpha,alpha-trehalose 6-phosphate + H2O = alpha,alpha-trehalose + phosphate</text>
        <dbReference type="Rhea" id="RHEA:23420"/>
        <dbReference type="ChEBI" id="CHEBI:15377"/>
        <dbReference type="ChEBI" id="CHEBI:16551"/>
        <dbReference type="ChEBI" id="CHEBI:43474"/>
        <dbReference type="ChEBI" id="CHEBI:58429"/>
        <dbReference type="EC" id="3.1.3.12"/>
    </reaction>
</comment>
<accession>A0A379LIZ3</accession>
<evidence type="ECO:0000313" key="6">
    <source>
        <dbReference type="Proteomes" id="UP000254123"/>
    </source>
</evidence>
<dbReference type="GO" id="GO:0000287">
    <property type="term" value="F:magnesium ion binding"/>
    <property type="evidence" value="ECO:0007669"/>
    <property type="project" value="UniProtKB-ARBA"/>
</dbReference>
<dbReference type="GO" id="GO:0005992">
    <property type="term" value="P:trehalose biosynthetic process"/>
    <property type="evidence" value="ECO:0007669"/>
    <property type="project" value="UniProtKB-UniPathway"/>
</dbReference>
<dbReference type="UniPathway" id="UPA00299"/>
<dbReference type="EC" id="3.1.3.12" evidence="4"/>
<dbReference type="PANTHER" id="PTHR43768:SF3">
    <property type="entry name" value="TREHALOSE 6-PHOSPHATE PHOSPHATASE"/>
    <property type="match status" value="1"/>
</dbReference>